<name>A0AAV4Y4Z7_CAEEX</name>
<organism evidence="1 2">
    <name type="scientific">Caerostris extrusa</name>
    <name type="common">Bark spider</name>
    <name type="synonym">Caerostris bankana</name>
    <dbReference type="NCBI Taxonomy" id="172846"/>
    <lineage>
        <taxon>Eukaryota</taxon>
        <taxon>Metazoa</taxon>
        <taxon>Ecdysozoa</taxon>
        <taxon>Arthropoda</taxon>
        <taxon>Chelicerata</taxon>
        <taxon>Arachnida</taxon>
        <taxon>Araneae</taxon>
        <taxon>Araneomorphae</taxon>
        <taxon>Entelegynae</taxon>
        <taxon>Araneoidea</taxon>
        <taxon>Araneidae</taxon>
        <taxon>Caerostris</taxon>
    </lineage>
</organism>
<accession>A0AAV4Y4Z7</accession>
<dbReference type="Proteomes" id="UP001054945">
    <property type="component" value="Unassembled WGS sequence"/>
</dbReference>
<dbReference type="EMBL" id="BPLR01018679">
    <property type="protein sequence ID" value="GIZ01511.1"/>
    <property type="molecule type" value="Genomic_DNA"/>
</dbReference>
<reference evidence="1 2" key="1">
    <citation type="submission" date="2021-06" db="EMBL/GenBank/DDBJ databases">
        <title>Caerostris extrusa draft genome.</title>
        <authorList>
            <person name="Kono N."/>
            <person name="Arakawa K."/>
        </authorList>
    </citation>
    <scope>NUCLEOTIDE SEQUENCE [LARGE SCALE GENOMIC DNA]</scope>
</reference>
<comment type="caution">
    <text evidence="1">The sequence shown here is derived from an EMBL/GenBank/DDBJ whole genome shotgun (WGS) entry which is preliminary data.</text>
</comment>
<evidence type="ECO:0000313" key="1">
    <source>
        <dbReference type="EMBL" id="GIZ01511.1"/>
    </source>
</evidence>
<proteinExistence type="predicted"/>
<protein>
    <submittedName>
        <fullName evidence="1">Uncharacterized protein</fullName>
    </submittedName>
</protein>
<keyword evidence="2" id="KW-1185">Reference proteome</keyword>
<sequence>MWTHYLLIQTYPSDPNGISIDMYRNHIKYSFDGCQKHLNSKTGNGSRIMICQLTRDIMPERSFPTKQLNTSETETKILPRSSLCECMEHLLRKMSKCTGKKCDLCGHQSEKCYG</sequence>
<evidence type="ECO:0000313" key="2">
    <source>
        <dbReference type="Proteomes" id="UP001054945"/>
    </source>
</evidence>
<dbReference type="AlphaFoldDB" id="A0AAV4Y4Z7"/>
<gene>
    <name evidence="1" type="ORF">CEXT_676471</name>
</gene>